<dbReference type="RefSeq" id="WP_092540430.1">
    <property type="nucleotide sequence ID" value="NZ_FOKV01000001.1"/>
</dbReference>
<reference evidence="3" key="1">
    <citation type="submission" date="2016-10" db="EMBL/GenBank/DDBJ databases">
        <authorList>
            <person name="Varghese N."/>
            <person name="Submissions S."/>
        </authorList>
    </citation>
    <scope>NUCLEOTIDE SEQUENCE [LARGE SCALE GENOMIC DNA]</scope>
    <source>
        <strain evidence="3">DSM 24499</strain>
    </source>
</reference>
<evidence type="ECO:0000256" key="1">
    <source>
        <dbReference type="SAM" id="MobiDB-lite"/>
    </source>
</evidence>
<keyword evidence="3" id="KW-1185">Reference proteome</keyword>
<evidence type="ECO:0000313" key="3">
    <source>
        <dbReference type="Proteomes" id="UP000199438"/>
    </source>
</evidence>
<gene>
    <name evidence="2" type="ORF">SAMN04487907_1011197</name>
</gene>
<dbReference type="OrthoDB" id="1454256at2"/>
<proteinExistence type="predicted"/>
<sequence>MKKLILSVFVAAFAFTFQSCRESTGEKTEEAIEAIGEDIEDNVEHAGEKIEEGADKVKEEVDKEIHETDDVNGEEANDDL</sequence>
<dbReference type="Proteomes" id="UP000199438">
    <property type="component" value="Unassembled WGS sequence"/>
</dbReference>
<accession>A0A1I1F0D9</accession>
<feature type="compositionally biased region" description="Basic and acidic residues" evidence="1">
    <location>
        <begin position="51"/>
        <end position="69"/>
    </location>
</feature>
<dbReference type="AlphaFoldDB" id="A0A1I1F0D9"/>
<name>A0A1I1F0D9_9FLAO</name>
<evidence type="ECO:0000313" key="2">
    <source>
        <dbReference type="EMBL" id="SFB92362.1"/>
    </source>
</evidence>
<feature type="compositionally biased region" description="Acidic residues" evidence="1">
    <location>
        <begin position="70"/>
        <end position="80"/>
    </location>
</feature>
<dbReference type="EMBL" id="FOKV01000001">
    <property type="protein sequence ID" value="SFB92362.1"/>
    <property type="molecule type" value="Genomic_DNA"/>
</dbReference>
<dbReference type="STRING" id="1334022.SAMN04487907_1011197"/>
<dbReference type="PROSITE" id="PS51257">
    <property type="entry name" value="PROKAR_LIPOPROTEIN"/>
    <property type="match status" value="1"/>
</dbReference>
<feature type="region of interest" description="Disordered" evidence="1">
    <location>
        <begin position="51"/>
        <end position="80"/>
    </location>
</feature>
<organism evidence="2 3">
    <name type="scientific">Zunongwangia mangrovi</name>
    <dbReference type="NCBI Taxonomy" id="1334022"/>
    <lineage>
        <taxon>Bacteria</taxon>
        <taxon>Pseudomonadati</taxon>
        <taxon>Bacteroidota</taxon>
        <taxon>Flavobacteriia</taxon>
        <taxon>Flavobacteriales</taxon>
        <taxon>Flavobacteriaceae</taxon>
        <taxon>Zunongwangia</taxon>
    </lineage>
</organism>
<protein>
    <submittedName>
        <fullName evidence="2">Uncharacterized protein</fullName>
    </submittedName>
</protein>